<evidence type="ECO:0000313" key="11">
    <source>
        <dbReference type="Proteomes" id="UP000664859"/>
    </source>
</evidence>
<feature type="compositionally biased region" description="Acidic residues" evidence="8">
    <location>
        <begin position="452"/>
        <end position="462"/>
    </location>
</feature>
<reference evidence="10" key="1">
    <citation type="submission" date="2021-02" db="EMBL/GenBank/DDBJ databases">
        <title>First Annotated Genome of the Yellow-green Alga Tribonema minus.</title>
        <authorList>
            <person name="Mahan K.M."/>
        </authorList>
    </citation>
    <scope>NUCLEOTIDE SEQUENCE</scope>
    <source>
        <strain evidence="10">UTEX B ZZ1240</strain>
    </source>
</reference>
<dbReference type="SUPFAM" id="SSF48371">
    <property type="entry name" value="ARM repeat"/>
    <property type="match status" value="1"/>
</dbReference>
<evidence type="ECO:0000256" key="1">
    <source>
        <dbReference type="ARBA" id="ARBA00004123"/>
    </source>
</evidence>
<evidence type="ECO:0000259" key="9">
    <source>
        <dbReference type="Pfam" id="PF25780"/>
    </source>
</evidence>
<dbReference type="InterPro" id="IPR057672">
    <property type="entry name" value="TPR_IPO4/5"/>
</dbReference>
<dbReference type="PANTHER" id="PTHR10527">
    <property type="entry name" value="IMPORTIN BETA"/>
    <property type="match status" value="1"/>
</dbReference>
<dbReference type="InterPro" id="IPR040122">
    <property type="entry name" value="Importin_beta"/>
</dbReference>
<comment type="caution">
    <text evidence="10">The sequence shown here is derived from an EMBL/GenBank/DDBJ whole genome shotgun (WGS) entry which is preliminary data.</text>
</comment>
<dbReference type="Pfam" id="PF25780">
    <property type="entry name" value="TPR_IPO5"/>
    <property type="match status" value="1"/>
</dbReference>
<evidence type="ECO:0000256" key="6">
    <source>
        <dbReference type="ARBA" id="ARBA00022927"/>
    </source>
</evidence>
<sequence length="1445" mass="146741">MSGKAELEGLLAAFMGLDNEARRAAEERWASIKKSAPDGVAEGLCMILSSTGETQPAYEGIRAMSAVLLRTLFGIRSDFWYRLQPRTQYAVREVLLRSVMEEPVRHIRLKVVHAIGQLASIAFGSRDGGGGGAAGGWPELLPLVTALCAHGDARHLEAGLMLVDKLCEYAHGLLAPHAPALTAIFAAALAHAESAPVRVAALRATASLLQARSGSLAHMLHASGAVIAQRQHSVPALLAMSRATAALLQALLQALACSRRLCVRASACMRALWTPILLPLKDPKLERHGSRINASPRRRYLLSSGWRDLNDDLTPAAAAAMAPLVPPMLAVVEAAARGGDEDAACAGLDALRAIADERPAALRPHLEAAARCALALAAASAQLRVATRQQALELLVALCESAPGAVRRSGAVAAIVPLVLDMLAQVEEDEDSDEVEWAQRADPSPWSIERGDQEENGDEDDDEVSNIAATALDRIALALGGAAVLSAASPLGCAAALYPQLGGVVPPVVARAARDVHPRVRYQLYHALGQMSADFSEPPEDGPNFQALFHAQVLPVLADAVGAANAGLPRLQAAAAATLTHFCHPEHCRVSWALPYAPALLTSLLGVIRSQGGGAGHTAAREEALTAVAQLAQVLGPGFVPFYAPMADAVKALMAAAPAELAQVLGPGFAPFYAPMADAVKALMAAAPAEPSRGGLLHGKALEALALMEQAMADPQPYPTTTDALPPAPQPSRGGLLRGKALEALALMGQAVGLELFRADAHAVLQALVSTQGALQPGDVQAPFSLMACARIAAVLRAEFRPYLPHVVPPLVAALSVDSAVRLLDAPDAALPSSSAAAAAAAQGVTAVECEVRGLGTQVLGINTAAMQEKKVALQVLYQYTADLGADMAPFARTLLEAVLPGLERANAAGVRVVSAAVVPKLLAAVLAAGASANGAGVRVVSAAVVTKLLAAALAAGAGADAQALLDAAVPALIAAMRAAPRDGENEETMECICVAADALCECLRQAHESGGGGGGGGSGGGGGGSGGGGGGSGGGGGGGAIALADAQLEPAVAAFAQGAAAGAERCTARAAAAAAAGAAEDEEEAEARAESQEQFDEWEYDMLTSCTDGLGWIVKARRGAALALYEAHALPTMGALASPPPQAGAAAGAAAAATPASHRALALCSCIDVAEHCGGAAQRHAPALLAAARAALADGAAADLRQAAAYGLGVLAAHGGEAVAAGVAACLEPLLAEAERGYAAAAAGDAGSGGAADNAVAAALRVCVHRGAEAGAARVAAAMPRILGWLPLRHDVAEGRAALQTVVELAESNAALVAAPACAAPLARALLAAMAFVPPEEEDDDDDDDEDEEGGGDGHHHHHHHHRGGACHEGHEHGAACCGGADEDADEMWERQFTTRELRPRVEGLLRALQGLHADAVGAAWAAADEAARRGAQTPTEAFGAQHR</sequence>
<dbReference type="GO" id="GO:0006606">
    <property type="term" value="P:protein import into nucleus"/>
    <property type="evidence" value="ECO:0007669"/>
    <property type="project" value="InterPro"/>
</dbReference>
<feature type="compositionally biased region" description="Basic residues" evidence="8">
    <location>
        <begin position="1356"/>
        <end position="1366"/>
    </location>
</feature>
<dbReference type="EMBL" id="JAFCMP010000068">
    <property type="protein sequence ID" value="KAG5188494.1"/>
    <property type="molecule type" value="Genomic_DNA"/>
</dbReference>
<keyword evidence="5" id="KW-0677">Repeat</keyword>
<feature type="compositionally biased region" description="Acidic residues" evidence="8">
    <location>
        <begin position="1336"/>
        <end position="1352"/>
    </location>
</feature>
<name>A0A835ZDS9_9STRA</name>
<proteinExistence type="predicted"/>
<dbReference type="Pfam" id="PF18808">
    <property type="entry name" value="Importin_rep_4"/>
    <property type="match status" value="1"/>
</dbReference>
<feature type="region of interest" description="Disordered" evidence="8">
    <location>
        <begin position="1012"/>
        <end position="1032"/>
    </location>
</feature>
<dbReference type="GO" id="GO:0005737">
    <property type="term" value="C:cytoplasm"/>
    <property type="evidence" value="ECO:0007669"/>
    <property type="project" value="UniProtKB-SubCell"/>
</dbReference>
<keyword evidence="6" id="KW-0653">Protein transport</keyword>
<feature type="region of interest" description="Disordered" evidence="8">
    <location>
        <begin position="430"/>
        <end position="462"/>
    </location>
</feature>
<dbReference type="Proteomes" id="UP000664859">
    <property type="component" value="Unassembled WGS sequence"/>
</dbReference>
<dbReference type="InterPro" id="IPR011989">
    <property type="entry name" value="ARM-like"/>
</dbReference>
<protein>
    <submittedName>
        <fullName evidence="10">Armadillo-type protein</fullName>
    </submittedName>
</protein>
<dbReference type="InterPro" id="IPR041653">
    <property type="entry name" value="Importin_rep_4"/>
</dbReference>
<dbReference type="InterPro" id="IPR016024">
    <property type="entry name" value="ARM-type_fold"/>
</dbReference>
<evidence type="ECO:0000313" key="10">
    <source>
        <dbReference type="EMBL" id="KAG5188494.1"/>
    </source>
</evidence>
<evidence type="ECO:0000256" key="2">
    <source>
        <dbReference type="ARBA" id="ARBA00004496"/>
    </source>
</evidence>
<feature type="domain" description="IPO4/5-like TPR repeats" evidence="9">
    <location>
        <begin position="108"/>
        <end position="220"/>
    </location>
</feature>
<keyword evidence="3" id="KW-0813">Transport</keyword>
<dbReference type="OrthoDB" id="543373at2759"/>
<evidence type="ECO:0000256" key="3">
    <source>
        <dbReference type="ARBA" id="ARBA00022448"/>
    </source>
</evidence>
<comment type="subcellular location">
    <subcellularLocation>
        <location evidence="2">Cytoplasm</location>
    </subcellularLocation>
    <subcellularLocation>
        <location evidence="1">Nucleus</location>
    </subcellularLocation>
</comment>
<accession>A0A835ZDS9</accession>
<organism evidence="10 11">
    <name type="scientific">Tribonema minus</name>
    <dbReference type="NCBI Taxonomy" id="303371"/>
    <lineage>
        <taxon>Eukaryota</taxon>
        <taxon>Sar</taxon>
        <taxon>Stramenopiles</taxon>
        <taxon>Ochrophyta</taxon>
        <taxon>PX clade</taxon>
        <taxon>Xanthophyceae</taxon>
        <taxon>Tribonematales</taxon>
        <taxon>Tribonemataceae</taxon>
        <taxon>Tribonema</taxon>
    </lineage>
</organism>
<dbReference type="GO" id="GO:0005634">
    <property type="term" value="C:nucleus"/>
    <property type="evidence" value="ECO:0007669"/>
    <property type="project" value="UniProtKB-SubCell"/>
</dbReference>
<evidence type="ECO:0000256" key="5">
    <source>
        <dbReference type="ARBA" id="ARBA00022737"/>
    </source>
</evidence>
<evidence type="ECO:0000256" key="4">
    <source>
        <dbReference type="ARBA" id="ARBA00022490"/>
    </source>
</evidence>
<keyword evidence="11" id="KW-1185">Reference proteome</keyword>
<feature type="region of interest" description="Disordered" evidence="8">
    <location>
        <begin position="1336"/>
        <end position="1374"/>
    </location>
</feature>
<gene>
    <name evidence="10" type="ORF">JKP88DRAFT_304296</name>
</gene>
<keyword evidence="4" id="KW-0963">Cytoplasm</keyword>
<dbReference type="Gene3D" id="1.25.10.10">
    <property type="entry name" value="Leucine-rich Repeat Variant"/>
    <property type="match status" value="4"/>
</dbReference>
<evidence type="ECO:0000256" key="8">
    <source>
        <dbReference type="SAM" id="MobiDB-lite"/>
    </source>
</evidence>
<keyword evidence="7" id="KW-0539">Nucleus</keyword>
<evidence type="ECO:0000256" key="7">
    <source>
        <dbReference type="ARBA" id="ARBA00023242"/>
    </source>
</evidence>